<feature type="compositionally biased region" description="Polar residues" evidence="1">
    <location>
        <begin position="37"/>
        <end position="46"/>
    </location>
</feature>
<accession>A0A699VQC0</accession>
<evidence type="ECO:0000256" key="1">
    <source>
        <dbReference type="SAM" id="MobiDB-lite"/>
    </source>
</evidence>
<organism evidence="2">
    <name type="scientific">Tanacetum cinerariifolium</name>
    <name type="common">Dalmatian daisy</name>
    <name type="synonym">Chrysanthemum cinerariifolium</name>
    <dbReference type="NCBI Taxonomy" id="118510"/>
    <lineage>
        <taxon>Eukaryota</taxon>
        <taxon>Viridiplantae</taxon>
        <taxon>Streptophyta</taxon>
        <taxon>Embryophyta</taxon>
        <taxon>Tracheophyta</taxon>
        <taxon>Spermatophyta</taxon>
        <taxon>Magnoliopsida</taxon>
        <taxon>eudicotyledons</taxon>
        <taxon>Gunneridae</taxon>
        <taxon>Pentapetalae</taxon>
        <taxon>asterids</taxon>
        <taxon>campanulids</taxon>
        <taxon>Asterales</taxon>
        <taxon>Asteraceae</taxon>
        <taxon>Asteroideae</taxon>
        <taxon>Anthemideae</taxon>
        <taxon>Anthemidinae</taxon>
        <taxon>Tanacetum</taxon>
    </lineage>
</organism>
<name>A0A699VQC0_TANCI</name>
<sequence length="125" mass="14398">REKRHDEEEEEDKLYRDVNINQGRGIQTTQEFKDSYVTPNSVNPDGQQQSSSVSSQFVTSMLNLTPDAGMELIFEMTSRMDVLTLTSSSYVCTNYYTFQHCYYNHNNSSTNSSYNSSEHSHLRST</sequence>
<dbReference type="AlphaFoldDB" id="A0A699VQC0"/>
<gene>
    <name evidence="2" type="ORF">Tci_907525</name>
</gene>
<protein>
    <submittedName>
        <fullName evidence="2">Uncharacterized protein</fullName>
    </submittedName>
</protein>
<evidence type="ECO:0000313" key="2">
    <source>
        <dbReference type="EMBL" id="GFD35556.1"/>
    </source>
</evidence>
<feature type="compositionally biased region" description="Low complexity" evidence="1">
    <location>
        <begin position="47"/>
        <end position="56"/>
    </location>
</feature>
<feature type="non-terminal residue" evidence="2">
    <location>
        <position position="1"/>
    </location>
</feature>
<reference evidence="2" key="1">
    <citation type="journal article" date="2019" name="Sci. Rep.">
        <title>Draft genome of Tanacetum cinerariifolium, the natural source of mosquito coil.</title>
        <authorList>
            <person name="Yamashiro T."/>
            <person name="Shiraishi A."/>
            <person name="Satake H."/>
            <person name="Nakayama K."/>
        </authorList>
    </citation>
    <scope>NUCLEOTIDE SEQUENCE</scope>
</reference>
<feature type="compositionally biased region" description="Polar residues" evidence="1">
    <location>
        <begin position="19"/>
        <end position="30"/>
    </location>
</feature>
<feature type="region of interest" description="Disordered" evidence="1">
    <location>
        <begin position="1"/>
        <end position="56"/>
    </location>
</feature>
<dbReference type="EMBL" id="BKCJ011460300">
    <property type="protein sequence ID" value="GFD35556.1"/>
    <property type="molecule type" value="Genomic_DNA"/>
</dbReference>
<proteinExistence type="predicted"/>
<comment type="caution">
    <text evidence="2">The sequence shown here is derived from an EMBL/GenBank/DDBJ whole genome shotgun (WGS) entry which is preliminary data.</text>
</comment>